<sequence>MSQTLEQLRAGELAGASRLALRAGLTEFPREIFELADTLEILDLSGNALSALPADLPRLHRLRVLFCSDNPFTELPAVLGSCEQLEMVGFKSCRIEQVPAAALPPRLRWLILTDNRIEQLPPEIGRCSRLQKLALAGNRLQALPAEMAACQSLELLRISANRLTELPVWLHELPRLTWLAHAGNPCCLEQEQAALAQSPIAAIAWQDLQLQQVLGAGASGVIHLAEQRQADSARPVAVKLFKGEMTSDGLPESEMAACLAGGDHPQLIPLLGRIAGHPRAGQGLVMALVGPEFRSLAGPPSLASCTRDIYPSNSRWSLGTALELATAMASTLAHLHGRGVLHGDFYGHNILHDGKGRALLGDFGAATLLGGLPAHQARALQQLEMRAFGCLLEELIERIEPAADDEPCLARLAALRDACLAPLPARRPDAKALLAALACLRPATR</sequence>
<feature type="domain" description="Protein kinase" evidence="4">
    <location>
        <begin position="208"/>
        <end position="445"/>
    </location>
</feature>
<dbReference type="PROSITE" id="PS00107">
    <property type="entry name" value="PROTEIN_KINASE_ATP"/>
    <property type="match status" value="1"/>
</dbReference>
<dbReference type="GO" id="GO:0004672">
    <property type="term" value="F:protein kinase activity"/>
    <property type="evidence" value="ECO:0007669"/>
    <property type="project" value="InterPro"/>
</dbReference>
<dbReference type="SMART" id="SM00369">
    <property type="entry name" value="LRR_TYP"/>
    <property type="match status" value="5"/>
</dbReference>
<dbReference type="AlphaFoldDB" id="A0A2S9K4E8"/>
<dbReference type="RefSeq" id="WP_105748511.1">
    <property type="nucleotide sequence ID" value="NZ_PVLQ01000032.1"/>
</dbReference>
<dbReference type="Pfam" id="PF07714">
    <property type="entry name" value="PK_Tyr_Ser-Thr"/>
    <property type="match status" value="1"/>
</dbReference>
<evidence type="ECO:0000256" key="2">
    <source>
        <dbReference type="ARBA" id="ARBA00022737"/>
    </source>
</evidence>
<dbReference type="Proteomes" id="UP000238589">
    <property type="component" value="Unassembled WGS sequence"/>
</dbReference>
<dbReference type="PANTHER" id="PTHR48051:SF1">
    <property type="entry name" value="RAS SUPPRESSOR PROTEIN 1"/>
    <property type="match status" value="1"/>
</dbReference>
<comment type="caution">
    <text evidence="5">The sequence shown here is derived from an EMBL/GenBank/DDBJ whole genome shotgun (WGS) entry which is preliminary data.</text>
</comment>
<dbReference type="EMBL" id="PVLQ01000032">
    <property type="protein sequence ID" value="PRD65252.1"/>
    <property type="molecule type" value="Genomic_DNA"/>
</dbReference>
<proteinExistence type="predicted"/>
<keyword evidence="1" id="KW-0433">Leucine-rich repeat</keyword>
<dbReference type="SUPFAM" id="SSF56112">
    <property type="entry name" value="Protein kinase-like (PK-like)"/>
    <property type="match status" value="1"/>
</dbReference>
<dbReference type="InterPro" id="IPR050216">
    <property type="entry name" value="LRR_domain-containing"/>
</dbReference>
<dbReference type="SMART" id="SM00364">
    <property type="entry name" value="LRR_BAC"/>
    <property type="match status" value="5"/>
</dbReference>
<dbReference type="PROSITE" id="PS50011">
    <property type="entry name" value="PROTEIN_KINASE_DOM"/>
    <property type="match status" value="1"/>
</dbReference>
<gene>
    <name evidence="5" type="ORF">C6P64_10245</name>
</gene>
<dbReference type="InterPro" id="IPR011009">
    <property type="entry name" value="Kinase-like_dom_sf"/>
</dbReference>
<feature type="binding site" evidence="3">
    <location>
        <position position="239"/>
    </location>
    <ligand>
        <name>ATP</name>
        <dbReference type="ChEBI" id="CHEBI:30616"/>
    </ligand>
</feature>
<evidence type="ECO:0000259" key="4">
    <source>
        <dbReference type="PROSITE" id="PS50011"/>
    </source>
</evidence>
<evidence type="ECO:0000256" key="1">
    <source>
        <dbReference type="ARBA" id="ARBA00022614"/>
    </source>
</evidence>
<keyword evidence="5" id="KW-0808">Transferase</keyword>
<reference evidence="5 6" key="1">
    <citation type="submission" date="2018-03" db="EMBL/GenBank/DDBJ databases">
        <title>Comparative genomics illustrates the genes involved in a hyperalkaliphilic mechanisms of Serpentinomonas isolated from highly-alkaline calcium-rich serpentinized springs.</title>
        <authorList>
            <person name="Suzuki S."/>
            <person name="Ishii S."/>
            <person name="Walworth N."/>
            <person name="Bird L."/>
            <person name="Kuenen J.G."/>
            <person name="Nealson K.H."/>
        </authorList>
    </citation>
    <scope>NUCLEOTIDE SEQUENCE [LARGE SCALE GENOMIC DNA]</scope>
    <source>
        <strain evidence="5 6">P1</strain>
    </source>
</reference>
<dbReference type="InterPro" id="IPR017441">
    <property type="entry name" value="Protein_kinase_ATP_BS"/>
</dbReference>
<protein>
    <submittedName>
        <fullName evidence="5">Protein kinase</fullName>
    </submittedName>
</protein>
<dbReference type="Gene3D" id="3.80.10.10">
    <property type="entry name" value="Ribonuclease Inhibitor"/>
    <property type="match status" value="2"/>
</dbReference>
<dbReference type="Pfam" id="PF00560">
    <property type="entry name" value="LRR_1"/>
    <property type="match status" value="1"/>
</dbReference>
<dbReference type="OrthoDB" id="8532199at2"/>
<evidence type="ECO:0000313" key="6">
    <source>
        <dbReference type="Proteomes" id="UP000238589"/>
    </source>
</evidence>
<keyword evidence="2" id="KW-0677">Repeat</keyword>
<name>A0A2S9K4E8_9BURK</name>
<dbReference type="Pfam" id="PF13855">
    <property type="entry name" value="LRR_8"/>
    <property type="match status" value="1"/>
</dbReference>
<dbReference type="Gene3D" id="3.30.200.20">
    <property type="entry name" value="Phosphorylase Kinase, domain 1"/>
    <property type="match status" value="1"/>
</dbReference>
<evidence type="ECO:0000256" key="3">
    <source>
        <dbReference type="PROSITE-ProRule" id="PRU10141"/>
    </source>
</evidence>
<dbReference type="InterPro" id="IPR000719">
    <property type="entry name" value="Prot_kinase_dom"/>
</dbReference>
<dbReference type="SUPFAM" id="SSF52058">
    <property type="entry name" value="L domain-like"/>
    <property type="match status" value="1"/>
</dbReference>
<organism evidence="5 6">
    <name type="scientific">Malikia granosa</name>
    <dbReference type="NCBI Taxonomy" id="263067"/>
    <lineage>
        <taxon>Bacteria</taxon>
        <taxon>Pseudomonadati</taxon>
        <taxon>Pseudomonadota</taxon>
        <taxon>Betaproteobacteria</taxon>
        <taxon>Burkholderiales</taxon>
        <taxon>Comamonadaceae</taxon>
        <taxon>Malikia</taxon>
    </lineage>
</organism>
<dbReference type="GO" id="GO:0005524">
    <property type="term" value="F:ATP binding"/>
    <property type="evidence" value="ECO:0007669"/>
    <property type="project" value="UniProtKB-UniRule"/>
</dbReference>
<keyword evidence="3" id="KW-0547">Nucleotide-binding</keyword>
<keyword evidence="5" id="KW-0418">Kinase</keyword>
<dbReference type="InterPro" id="IPR001611">
    <property type="entry name" value="Leu-rich_rpt"/>
</dbReference>
<dbReference type="InterPro" id="IPR032675">
    <property type="entry name" value="LRR_dom_sf"/>
</dbReference>
<dbReference type="InterPro" id="IPR001245">
    <property type="entry name" value="Ser-Thr/Tyr_kinase_cat_dom"/>
</dbReference>
<dbReference type="GO" id="GO:0005737">
    <property type="term" value="C:cytoplasm"/>
    <property type="evidence" value="ECO:0007669"/>
    <property type="project" value="TreeGrafter"/>
</dbReference>
<dbReference type="InterPro" id="IPR003591">
    <property type="entry name" value="Leu-rich_rpt_typical-subtyp"/>
</dbReference>
<dbReference type="PANTHER" id="PTHR48051">
    <property type="match status" value="1"/>
</dbReference>
<evidence type="ECO:0000313" key="5">
    <source>
        <dbReference type="EMBL" id="PRD65252.1"/>
    </source>
</evidence>
<dbReference type="Gene3D" id="1.10.510.10">
    <property type="entry name" value="Transferase(Phosphotransferase) domain 1"/>
    <property type="match status" value="1"/>
</dbReference>
<keyword evidence="3" id="KW-0067">ATP-binding</keyword>
<dbReference type="PROSITE" id="PS51450">
    <property type="entry name" value="LRR"/>
    <property type="match status" value="2"/>
</dbReference>
<accession>A0A2S9K4E8</accession>
<keyword evidence="6" id="KW-1185">Reference proteome</keyword>